<evidence type="ECO:0000313" key="2">
    <source>
        <dbReference type="EMBL" id="MFC6996462.1"/>
    </source>
</evidence>
<evidence type="ECO:0000256" key="1">
    <source>
        <dbReference type="SAM" id="SignalP"/>
    </source>
</evidence>
<name>A0ABW2DIM5_9BACT</name>
<dbReference type="InterPro" id="IPR012334">
    <property type="entry name" value="Pectin_lyas_fold"/>
</dbReference>
<dbReference type="Gene3D" id="2.160.20.10">
    <property type="entry name" value="Single-stranded right-handed beta-helix, Pectin lyase-like"/>
    <property type="match status" value="1"/>
</dbReference>
<keyword evidence="3" id="KW-1185">Reference proteome</keyword>
<reference evidence="3" key="1">
    <citation type="journal article" date="2019" name="Int. J. Syst. Evol. Microbiol.">
        <title>The Global Catalogue of Microorganisms (GCM) 10K type strain sequencing project: providing services to taxonomists for standard genome sequencing and annotation.</title>
        <authorList>
            <consortium name="The Broad Institute Genomics Platform"/>
            <consortium name="The Broad Institute Genome Sequencing Center for Infectious Disease"/>
            <person name="Wu L."/>
            <person name="Ma J."/>
        </authorList>
    </citation>
    <scope>NUCLEOTIDE SEQUENCE [LARGE SCALE GENOMIC DNA]</scope>
    <source>
        <strain evidence="3">CGMCC 4.7393</strain>
    </source>
</reference>
<keyword evidence="1" id="KW-0732">Signal</keyword>
<comment type="caution">
    <text evidence="2">The sequence shown here is derived from an EMBL/GenBank/DDBJ whole genome shotgun (WGS) entry which is preliminary data.</text>
</comment>
<sequence>MTSHTTSYWQYWLKSITLVCAVVWAACSCTPQDEVVTPDAGALLSFDADTVMFDTVFTEVGSVTKRLKVYNPNDKAVRISEIKVGGLGASQFQVIVNGQPGPALQNVELRGKDSLLVLVKATINPNSENLPFLVDDSIQFLTNGNQQKVHLRAYGQNAHYYRNGYVTSCAEVWDTDKAHVIYDTVTVPENCTLTIKKGVQVYVQNNVKLKVLGTLIVEGEHENRVGFQQIRQEERYRNAPAQWVGLEFGPSSHNNVLRYVDIKNAVNGIIIRAEGNQLPDVKVQHAFIRNMLQAGVFSLGGNVDLINSIITNCGQYAFAGAGGGTYRILYSTLANYSYDFIRTTPSVIFYEELALNEVSVRHQPYFVTITNSIIWGRQEEEMQFEPSSLGSTIAITYSFLKTKEYAEVFNAAELHNHLNEDPKFRDAPAYDFQIIKLSPANGAGTPLPAVTTIDYQNKDRDPIKPDVGAVEVHD</sequence>
<feature type="signal peptide" evidence="1">
    <location>
        <begin position="1"/>
        <end position="25"/>
    </location>
</feature>
<dbReference type="SUPFAM" id="SSF51126">
    <property type="entry name" value="Pectin lyase-like"/>
    <property type="match status" value="1"/>
</dbReference>
<dbReference type="Proteomes" id="UP001596405">
    <property type="component" value="Unassembled WGS sequence"/>
</dbReference>
<gene>
    <name evidence="2" type="ORF">ACFQHR_02445</name>
</gene>
<dbReference type="EMBL" id="JBHSYQ010000003">
    <property type="protein sequence ID" value="MFC6996462.1"/>
    <property type="molecule type" value="Genomic_DNA"/>
</dbReference>
<organism evidence="2 3">
    <name type="scientific">Rufibacter roseus</name>
    <dbReference type="NCBI Taxonomy" id="1567108"/>
    <lineage>
        <taxon>Bacteria</taxon>
        <taxon>Pseudomonadati</taxon>
        <taxon>Bacteroidota</taxon>
        <taxon>Cytophagia</taxon>
        <taxon>Cytophagales</taxon>
        <taxon>Hymenobacteraceae</taxon>
        <taxon>Rufibacter</taxon>
    </lineage>
</organism>
<evidence type="ECO:0008006" key="4">
    <source>
        <dbReference type="Google" id="ProtNLM"/>
    </source>
</evidence>
<dbReference type="RefSeq" id="WP_066625249.1">
    <property type="nucleotide sequence ID" value="NZ_JBHSYQ010000003.1"/>
</dbReference>
<proteinExistence type="predicted"/>
<protein>
    <recommendedName>
        <fullName evidence="4">Right-handed parallel beta-helix repeat-containing protein</fullName>
    </recommendedName>
</protein>
<feature type="chain" id="PRO_5045103420" description="Right-handed parallel beta-helix repeat-containing protein" evidence="1">
    <location>
        <begin position="26"/>
        <end position="474"/>
    </location>
</feature>
<accession>A0ABW2DIM5</accession>
<dbReference type="InterPro" id="IPR011050">
    <property type="entry name" value="Pectin_lyase_fold/virulence"/>
</dbReference>
<evidence type="ECO:0000313" key="3">
    <source>
        <dbReference type="Proteomes" id="UP001596405"/>
    </source>
</evidence>